<dbReference type="Pfam" id="PF00248">
    <property type="entry name" value="Aldo_ket_red"/>
    <property type="match status" value="1"/>
</dbReference>
<comment type="similarity">
    <text evidence="1">Belongs to the shaker potassium channel beta subunit family.</text>
</comment>
<feature type="region of interest" description="Disordered" evidence="4">
    <location>
        <begin position="18"/>
        <end position="46"/>
    </location>
</feature>
<evidence type="ECO:0000256" key="2">
    <source>
        <dbReference type="ARBA" id="ARBA00022857"/>
    </source>
</evidence>
<evidence type="ECO:0000256" key="4">
    <source>
        <dbReference type="SAM" id="MobiDB-lite"/>
    </source>
</evidence>
<sequence>MYMQRMLSRSSARIPRFRIAQTSTSEPRARDIPNDARHSRKSDSRSRALKLKRYQRLQMDYVDVIFAHRSDKDVPMEEVVRAFNFVIDQGWAFYWGTSEWSAREIEEAHHVATRLGLIGPIAEQCQHNMLNRERPEKEYAPIYKKYQTSTTVFSALSSGLLTGKYNDGIPEGTRYANHASFFKSTIKSLSEQDDRADESESEFFLRMVQRDAAVRAEMRASGKTLPLKQAYKDWYALRVRQRIREQEGMSTMDSPEEFAEEGRLVALRETIENQLRASGEYE</sequence>
<evidence type="ECO:0000256" key="3">
    <source>
        <dbReference type="ARBA" id="ARBA00023002"/>
    </source>
</evidence>
<organism evidence="6">
    <name type="scientific">Athelia psychrophila</name>
    <dbReference type="NCBI Taxonomy" id="1759441"/>
    <lineage>
        <taxon>Eukaryota</taxon>
        <taxon>Fungi</taxon>
        <taxon>Dikarya</taxon>
        <taxon>Basidiomycota</taxon>
        <taxon>Agaricomycotina</taxon>
        <taxon>Agaricomycetes</taxon>
        <taxon>Agaricomycetidae</taxon>
        <taxon>Atheliales</taxon>
        <taxon>Atheliaceae</taxon>
        <taxon>Athelia</taxon>
    </lineage>
</organism>
<dbReference type="STRING" id="436010.A0A166SDF0"/>
<keyword evidence="2" id="KW-0521">NADP</keyword>
<gene>
    <name evidence="6" type="ORF">FIBSPDRAFT_927087</name>
</gene>
<dbReference type="EMBL" id="KV417499">
    <property type="protein sequence ID" value="KZP29320.1"/>
    <property type="molecule type" value="Genomic_DNA"/>
</dbReference>
<name>A0A166SDF0_9AGAM</name>
<dbReference type="AlphaFoldDB" id="A0A166SDF0"/>
<dbReference type="SUPFAM" id="SSF51430">
    <property type="entry name" value="NAD(P)-linked oxidoreductase"/>
    <property type="match status" value="1"/>
</dbReference>
<dbReference type="InterPro" id="IPR005399">
    <property type="entry name" value="K_chnl_volt-dep_bsu_KCNAB-rel"/>
</dbReference>
<dbReference type="OrthoDB" id="1720422at2759"/>
<dbReference type="PANTHER" id="PTHR43150:SF2">
    <property type="entry name" value="HYPERKINETIC, ISOFORM M"/>
    <property type="match status" value="1"/>
</dbReference>
<keyword evidence="3" id="KW-0560">Oxidoreductase</keyword>
<dbReference type="PRINTS" id="PR01577">
    <property type="entry name" value="KCNABCHANNEL"/>
</dbReference>
<evidence type="ECO:0000256" key="1">
    <source>
        <dbReference type="ARBA" id="ARBA00006515"/>
    </source>
</evidence>
<evidence type="ECO:0000259" key="5">
    <source>
        <dbReference type="Pfam" id="PF00248"/>
    </source>
</evidence>
<evidence type="ECO:0000313" key="6">
    <source>
        <dbReference type="EMBL" id="KZP29320.1"/>
    </source>
</evidence>
<dbReference type="InterPro" id="IPR036812">
    <property type="entry name" value="NAD(P)_OxRdtase_dom_sf"/>
</dbReference>
<reference evidence="6" key="1">
    <citation type="journal article" date="2016" name="Mol. Biol. Evol.">
        <title>Comparative Genomics of Early-Diverging Mushroom-Forming Fungi Provides Insights into the Origins of Lignocellulose Decay Capabilities.</title>
        <authorList>
            <person name="Nagy L.G."/>
            <person name="Riley R."/>
            <person name="Tritt A."/>
            <person name="Adam C."/>
            <person name="Daum C."/>
            <person name="Floudas D."/>
            <person name="Sun H."/>
            <person name="Yadav J.S."/>
            <person name="Pangilinan J."/>
            <person name="Larsson K.H."/>
            <person name="Matsuura K."/>
            <person name="Barry K."/>
            <person name="Labutti K."/>
            <person name="Kuo R."/>
            <person name="Ohm R.A."/>
            <person name="Bhattacharya S.S."/>
            <person name="Shirouzu T."/>
            <person name="Yoshinaga Y."/>
            <person name="Martin F.M."/>
            <person name="Grigoriev I.V."/>
            <person name="Hibbett D.S."/>
        </authorList>
    </citation>
    <scope>NUCLEOTIDE SEQUENCE [LARGE SCALE GENOMIC DNA]</scope>
    <source>
        <strain evidence="6">CBS 109695</strain>
    </source>
</reference>
<dbReference type="PANTHER" id="PTHR43150">
    <property type="entry name" value="HYPERKINETIC, ISOFORM M"/>
    <property type="match status" value="1"/>
</dbReference>
<feature type="domain" description="NADP-dependent oxidoreductase" evidence="5">
    <location>
        <begin position="40"/>
        <end position="177"/>
    </location>
</feature>
<dbReference type="InterPro" id="IPR023210">
    <property type="entry name" value="NADP_OxRdtase_dom"/>
</dbReference>
<protein>
    <submittedName>
        <fullName evidence="6">Aldo/keto reductase</fullName>
    </submittedName>
</protein>
<proteinExistence type="inferred from homology"/>
<accession>A0A166SDF0</accession>
<feature type="compositionally biased region" description="Basic and acidic residues" evidence="4">
    <location>
        <begin position="27"/>
        <end position="46"/>
    </location>
</feature>
<dbReference type="GO" id="GO:0016491">
    <property type="term" value="F:oxidoreductase activity"/>
    <property type="evidence" value="ECO:0007669"/>
    <property type="project" value="UniProtKB-KW"/>
</dbReference>
<dbReference type="Gene3D" id="3.20.20.100">
    <property type="entry name" value="NADP-dependent oxidoreductase domain"/>
    <property type="match status" value="1"/>
</dbReference>